<accession>A0A081G4N2</accession>
<dbReference type="PATRIC" id="fig|1232683.4.peg.49"/>
<name>A0A081G4N2_9GAMM</name>
<dbReference type="Proteomes" id="UP000028252">
    <property type="component" value="Unassembled WGS sequence"/>
</dbReference>
<sequence>MILTISPEEGDLQQTSLILYAKHPIHSVEAGRLFYPFYTRLRCESPEFSR</sequence>
<reference evidence="1 2" key="1">
    <citation type="submission" date="2014-04" db="EMBL/GenBank/DDBJ databases">
        <title>Marinobacterium kochiensis sp. nov., isolated from sediment sample collected from Kochi backwaters in Kerala, India.</title>
        <authorList>
            <person name="Singh A."/>
            <person name="Pinnaka A.K."/>
        </authorList>
    </citation>
    <scope>NUCLEOTIDE SEQUENCE [LARGE SCALE GENOMIC DNA]</scope>
    <source>
        <strain evidence="1 2">AK27</strain>
    </source>
</reference>
<keyword evidence="2" id="KW-1185">Reference proteome</keyword>
<evidence type="ECO:0000313" key="1">
    <source>
        <dbReference type="EMBL" id="KEA65737.1"/>
    </source>
</evidence>
<dbReference type="EMBL" id="JMQN01000004">
    <property type="protein sequence ID" value="KEA65737.1"/>
    <property type="molecule type" value="Genomic_DNA"/>
</dbReference>
<protein>
    <submittedName>
        <fullName evidence="1">Uncharacterized protein</fullName>
    </submittedName>
</protein>
<comment type="caution">
    <text evidence="1">The sequence shown here is derived from an EMBL/GenBank/DDBJ whole genome shotgun (WGS) entry which is preliminary data.</text>
</comment>
<dbReference type="AlphaFoldDB" id="A0A081G4N2"/>
<gene>
    <name evidence="1" type="ORF">ADIMK_0049</name>
</gene>
<evidence type="ECO:0000313" key="2">
    <source>
        <dbReference type="Proteomes" id="UP000028252"/>
    </source>
</evidence>
<dbReference type="STRING" id="1232683.ADIMK_0049"/>
<proteinExistence type="predicted"/>
<organism evidence="1 2">
    <name type="scientific">Marinobacterium lacunae</name>
    <dbReference type="NCBI Taxonomy" id="1232683"/>
    <lineage>
        <taxon>Bacteria</taxon>
        <taxon>Pseudomonadati</taxon>
        <taxon>Pseudomonadota</taxon>
        <taxon>Gammaproteobacteria</taxon>
        <taxon>Oceanospirillales</taxon>
        <taxon>Oceanospirillaceae</taxon>
        <taxon>Marinobacterium</taxon>
    </lineage>
</organism>